<dbReference type="PROSITE" id="PS00018">
    <property type="entry name" value="EF_HAND_1"/>
    <property type="match status" value="1"/>
</dbReference>
<dbReference type="InterPro" id="IPR018713">
    <property type="entry name" value="MPAB/Lcp_cat_dom"/>
</dbReference>
<keyword evidence="3" id="KW-1185">Reference proteome</keyword>
<gene>
    <name evidence="2" type="ORF">K1Y72_18685</name>
</gene>
<feature type="domain" description="EF-hand" evidence="1">
    <location>
        <begin position="407"/>
        <end position="442"/>
    </location>
</feature>
<evidence type="ECO:0000313" key="3">
    <source>
        <dbReference type="Proteomes" id="UP000774570"/>
    </source>
</evidence>
<dbReference type="PANTHER" id="PTHR36151">
    <property type="entry name" value="BLR2777 PROTEIN"/>
    <property type="match status" value="1"/>
</dbReference>
<dbReference type="SUPFAM" id="SSF47473">
    <property type="entry name" value="EF-hand"/>
    <property type="match status" value="1"/>
</dbReference>
<dbReference type="InterPro" id="IPR018247">
    <property type="entry name" value="EF_Hand_1_Ca_BS"/>
</dbReference>
<feature type="domain" description="EF-hand" evidence="1">
    <location>
        <begin position="371"/>
        <end position="406"/>
    </location>
</feature>
<dbReference type="SMART" id="SM00054">
    <property type="entry name" value="EFh"/>
    <property type="match status" value="2"/>
</dbReference>
<protein>
    <submittedName>
        <fullName evidence="2">Oxygenase MpaB family protein</fullName>
    </submittedName>
</protein>
<dbReference type="CDD" id="cd00051">
    <property type="entry name" value="EFh"/>
    <property type="match status" value="1"/>
</dbReference>
<dbReference type="PROSITE" id="PS50222">
    <property type="entry name" value="EF_HAND_2"/>
    <property type="match status" value="2"/>
</dbReference>
<dbReference type="EMBL" id="JAIBOA010000011">
    <property type="protein sequence ID" value="MBW8484417.1"/>
    <property type="molecule type" value="Genomic_DNA"/>
</dbReference>
<comment type="caution">
    <text evidence="2">The sequence shown here is derived from an EMBL/GenBank/DDBJ whole genome shotgun (WGS) entry which is preliminary data.</text>
</comment>
<sequence>MSPAPVHDDPADVLGPHALLASYCDDARWGLAVVRATVLEAAHPQIGAALIDNSTFVTHPWRRLRNTLLSTRRIMDADPDVRDREAARLNRLHARISGTDEAGRPYSALDAGARAWVVATLFESTVTLARLSGESLDGPSMERLYGEFRAFLALLEGNADALPPTVPEFWPYYDGMLARGLENTEAIRVILYKLFAHVPAPPVLRGRPAVWAVGRAVGGPAAAMVVVATLPESFRRQAGLADLPGAGALSRGLHLGTGVATRLLPKAWTRTGTVMGLLDPEGEELPAVLEALRGRTGQAAALIRLLTPDRADAGPRAGDGPAARSADRFFAEVLDQTGNGTLDWPDLASMAREIAGRLDLDAADEERLYDAYARWWRELLADLDADGDGRITRGEYAAAASSLAGPALIRLAEVLFATADTDGDGDISAAEHRALFRTAFGRDLDGRPDGEDARARCSRADFVRDFVAFMSGQRSSTAYDALLVQA</sequence>
<dbReference type="InterPro" id="IPR002048">
    <property type="entry name" value="EF_hand_dom"/>
</dbReference>
<reference evidence="2 3" key="1">
    <citation type="submission" date="2021-07" db="EMBL/GenBank/DDBJ databases">
        <title>Actinomadura sp. PM05-2 isolated from lichen.</title>
        <authorList>
            <person name="Somphong A."/>
            <person name="Phongsopitanun W."/>
            <person name="Tanasupawat S."/>
            <person name="Peongsungnone V."/>
        </authorList>
    </citation>
    <scope>NUCLEOTIDE SEQUENCE [LARGE SCALE GENOMIC DNA]</scope>
    <source>
        <strain evidence="2 3">PM05-2</strain>
    </source>
</reference>
<evidence type="ECO:0000259" key="1">
    <source>
        <dbReference type="PROSITE" id="PS50222"/>
    </source>
</evidence>
<dbReference type="PANTHER" id="PTHR36151:SF3">
    <property type="entry name" value="ER-BOUND OXYGENASE MPAB_MPAB'_RUBBER OXYGENASE CATALYTIC DOMAIN-CONTAINING PROTEIN"/>
    <property type="match status" value="1"/>
</dbReference>
<dbReference type="Pfam" id="PF13202">
    <property type="entry name" value="EF-hand_5"/>
    <property type="match status" value="2"/>
</dbReference>
<accession>A0ABS7FVF6</accession>
<evidence type="ECO:0000313" key="2">
    <source>
        <dbReference type="EMBL" id="MBW8484417.1"/>
    </source>
</evidence>
<proteinExistence type="predicted"/>
<dbReference type="Gene3D" id="1.10.238.10">
    <property type="entry name" value="EF-hand"/>
    <property type="match status" value="1"/>
</dbReference>
<dbReference type="InterPro" id="IPR011992">
    <property type="entry name" value="EF-hand-dom_pair"/>
</dbReference>
<dbReference type="Pfam" id="PF09995">
    <property type="entry name" value="MPAB_Lcp_cat"/>
    <property type="match status" value="1"/>
</dbReference>
<organism evidence="2 3">
    <name type="scientific">Actinomadura parmotrematis</name>
    <dbReference type="NCBI Taxonomy" id="2864039"/>
    <lineage>
        <taxon>Bacteria</taxon>
        <taxon>Bacillati</taxon>
        <taxon>Actinomycetota</taxon>
        <taxon>Actinomycetes</taxon>
        <taxon>Streptosporangiales</taxon>
        <taxon>Thermomonosporaceae</taxon>
        <taxon>Actinomadura</taxon>
    </lineage>
</organism>
<name>A0ABS7FVF6_9ACTN</name>
<dbReference type="RefSeq" id="WP_220167643.1">
    <property type="nucleotide sequence ID" value="NZ_JAIBOA010000011.1"/>
</dbReference>
<dbReference type="Proteomes" id="UP000774570">
    <property type="component" value="Unassembled WGS sequence"/>
</dbReference>